<feature type="domain" description="RNA polymerase sigma factor 70 region 4 type 2" evidence="7">
    <location>
        <begin position="109"/>
        <end position="159"/>
    </location>
</feature>
<evidence type="ECO:0000259" key="7">
    <source>
        <dbReference type="Pfam" id="PF08281"/>
    </source>
</evidence>
<dbReference type="Proteomes" id="UP001501442">
    <property type="component" value="Unassembled WGS sequence"/>
</dbReference>
<feature type="domain" description="RNA polymerase sigma-70 region 2" evidence="6">
    <location>
        <begin position="14"/>
        <end position="77"/>
    </location>
</feature>
<dbReference type="InterPro" id="IPR036388">
    <property type="entry name" value="WH-like_DNA-bd_sf"/>
</dbReference>
<dbReference type="Pfam" id="PF04542">
    <property type="entry name" value="Sigma70_r2"/>
    <property type="match status" value="1"/>
</dbReference>
<dbReference type="InterPro" id="IPR039425">
    <property type="entry name" value="RNA_pol_sigma-70-like"/>
</dbReference>
<name>A0ABP8UCV6_9ACTN</name>
<dbReference type="InterPro" id="IPR013324">
    <property type="entry name" value="RNA_pol_sigma_r3/r4-like"/>
</dbReference>
<keyword evidence="2" id="KW-0805">Transcription regulation</keyword>
<dbReference type="PANTHER" id="PTHR43133:SF8">
    <property type="entry name" value="RNA POLYMERASE SIGMA FACTOR HI_1459-RELATED"/>
    <property type="match status" value="1"/>
</dbReference>
<evidence type="ECO:0008006" key="10">
    <source>
        <dbReference type="Google" id="ProtNLM"/>
    </source>
</evidence>
<comment type="similarity">
    <text evidence="1">Belongs to the sigma-70 factor family. ECF subfamily.</text>
</comment>
<accession>A0ABP8UCV6</accession>
<dbReference type="Pfam" id="PF08281">
    <property type="entry name" value="Sigma70_r4_2"/>
    <property type="match status" value="1"/>
</dbReference>
<evidence type="ECO:0000313" key="8">
    <source>
        <dbReference type="EMBL" id="GAA4627162.1"/>
    </source>
</evidence>
<comment type="caution">
    <text evidence="8">The sequence shown here is derived from an EMBL/GenBank/DDBJ whole genome shotgun (WGS) entry which is preliminary data.</text>
</comment>
<evidence type="ECO:0000256" key="4">
    <source>
        <dbReference type="ARBA" id="ARBA00023125"/>
    </source>
</evidence>
<gene>
    <name evidence="8" type="ORF">GCM10023196_038280</name>
</gene>
<keyword evidence="4" id="KW-0238">DNA-binding</keyword>
<dbReference type="Gene3D" id="1.10.1740.10">
    <property type="match status" value="1"/>
</dbReference>
<dbReference type="PANTHER" id="PTHR43133">
    <property type="entry name" value="RNA POLYMERASE ECF-TYPE SIGMA FACTO"/>
    <property type="match status" value="1"/>
</dbReference>
<dbReference type="InterPro" id="IPR007627">
    <property type="entry name" value="RNA_pol_sigma70_r2"/>
</dbReference>
<keyword evidence="9" id="KW-1185">Reference proteome</keyword>
<dbReference type="InterPro" id="IPR013325">
    <property type="entry name" value="RNA_pol_sigma_r2"/>
</dbReference>
<dbReference type="Gene3D" id="1.10.10.10">
    <property type="entry name" value="Winged helix-like DNA-binding domain superfamily/Winged helix DNA-binding domain"/>
    <property type="match status" value="1"/>
</dbReference>
<evidence type="ECO:0000313" key="9">
    <source>
        <dbReference type="Proteomes" id="UP001501442"/>
    </source>
</evidence>
<dbReference type="RefSeq" id="WP_345432228.1">
    <property type="nucleotide sequence ID" value="NZ_BAABHK010000005.1"/>
</dbReference>
<dbReference type="SUPFAM" id="SSF88946">
    <property type="entry name" value="Sigma2 domain of RNA polymerase sigma factors"/>
    <property type="match status" value="1"/>
</dbReference>
<evidence type="ECO:0000256" key="1">
    <source>
        <dbReference type="ARBA" id="ARBA00010641"/>
    </source>
</evidence>
<dbReference type="NCBIfam" id="TIGR02937">
    <property type="entry name" value="sigma70-ECF"/>
    <property type="match status" value="1"/>
</dbReference>
<evidence type="ECO:0000256" key="3">
    <source>
        <dbReference type="ARBA" id="ARBA00023082"/>
    </source>
</evidence>
<dbReference type="InterPro" id="IPR014284">
    <property type="entry name" value="RNA_pol_sigma-70_dom"/>
</dbReference>
<evidence type="ECO:0000256" key="2">
    <source>
        <dbReference type="ARBA" id="ARBA00023015"/>
    </source>
</evidence>
<organism evidence="8 9">
    <name type="scientific">Actinoallomurus vinaceus</name>
    <dbReference type="NCBI Taxonomy" id="1080074"/>
    <lineage>
        <taxon>Bacteria</taxon>
        <taxon>Bacillati</taxon>
        <taxon>Actinomycetota</taxon>
        <taxon>Actinomycetes</taxon>
        <taxon>Streptosporangiales</taxon>
        <taxon>Thermomonosporaceae</taxon>
        <taxon>Actinoallomurus</taxon>
    </lineage>
</organism>
<sequence>MSDEDEADRFTAVFRRYHARILAYALRRTDEGHAEDVVAETFTAAWRHIGRLPDDPLPWLYRTAHNCLANQRRSVRRQLRLAGRVAGHLTAGDTEVPDHATGVVEDVHLRAALSELAPRDRETLLLLSWEGLDNRTAAYVTGCSVTAFKVRAHRARKRLAALLDAAPVRSAAAPAAVRTQRSEESR</sequence>
<reference evidence="9" key="1">
    <citation type="journal article" date="2019" name="Int. J. Syst. Evol. Microbiol.">
        <title>The Global Catalogue of Microorganisms (GCM) 10K type strain sequencing project: providing services to taxonomists for standard genome sequencing and annotation.</title>
        <authorList>
            <consortium name="The Broad Institute Genomics Platform"/>
            <consortium name="The Broad Institute Genome Sequencing Center for Infectious Disease"/>
            <person name="Wu L."/>
            <person name="Ma J."/>
        </authorList>
    </citation>
    <scope>NUCLEOTIDE SEQUENCE [LARGE SCALE GENOMIC DNA]</scope>
    <source>
        <strain evidence="9">JCM 17939</strain>
    </source>
</reference>
<evidence type="ECO:0000256" key="5">
    <source>
        <dbReference type="ARBA" id="ARBA00023163"/>
    </source>
</evidence>
<evidence type="ECO:0000259" key="6">
    <source>
        <dbReference type="Pfam" id="PF04542"/>
    </source>
</evidence>
<keyword evidence="5" id="KW-0804">Transcription</keyword>
<dbReference type="InterPro" id="IPR013249">
    <property type="entry name" value="RNA_pol_sigma70_r4_t2"/>
</dbReference>
<dbReference type="EMBL" id="BAABHK010000005">
    <property type="protein sequence ID" value="GAA4627162.1"/>
    <property type="molecule type" value="Genomic_DNA"/>
</dbReference>
<protein>
    <recommendedName>
        <fullName evidence="10">DNA-directed RNA polymerase sigma-70 factor</fullName>
    </recommendedName>
</protein>
<proteinExistence type="inferred from homology"/>
<keyword evidence="3" id="KW-0731">Sigma factor</keyword>
<dbReference type="SUPFAM" id="SSF88659">
    <property type="entry name" value="Sigma3 and sigma4 domains of RNA polymerase sigma factors"/>
    <property type="match status" value="1"/>
</dbReference>